<dbReference type="PANTHER" id="PTHR10039">
    <property type="entry name" value="AMELOGENIN"/>
    <property type="match status" value="1"/>
</dbReference>
<dbReference type="InterPro" id="IPR031359">
    <property type="entry name" value="NACHT_N"/>
</dbReference>
<dbReference type="SMART" id="SM00320">
    <property type="entry name" value="WD40"/>
    <property type="match status" value="5"/>
</dbReference>
<protein>
    <recommendedName>
        <fullName evidence="4">NACHT domain-containing protein</fullName>
    </recommendedName>
</protein>
<dbReference type="InterPro" id="IPR027417">
    <property type="entry name" value="P-loop_NTPase"/>
</dbReference>
<dbReference type="InterPro" id="IPR007111">
    <property type="entry name" value="NACHT_NTPase"/>
</dbReference>
<dbReference type="Gene3D" id="2.130.10.10">
    <property type="entry name" value="YVTN repeat-like/Quinoprotein amine dehydrogenase"/>
    <property type="match status" value="3"/>
</dbReference>
<dbReference type="EMBL" id="LN649231">
    <property type="protein sequence ID" value="CEI70808.1"/>
    <property type="molecule type" value="Genomic_DNA"/>
</dbReference>
<evidence type="ECO:0000313" key="6">
    <source>
        <dbReference type="Proteomes" id="UP000245910"/>
    </source>
</evidence>
<evidence type="ECO:0000256" key="1">
    <source>
        <dbReference type="ARBA" id="ARBA00022737"/>
    </source>
</evidence>
<reference evidence="6" key="1">
    <citation type="submission" date="2014-10" db="EMBL/GenBank/DDBJ databases">
        <authorList>
            <person name="King R."/>
        </authorList>
    </citation>
    <scope>NUCLEOTIDE SEQUENCE [LARGE SCALE GENOMIC DNA]</scope>
    <source>
        <strain evidence="6">A3/5</strain>
    </source>
</reference>
<dbReference type="InterPro" id="IPR036322">
    <property type="entry name" value="WD40_repeat_dom_sf"/>
</dbReference>
<organism evidence="5 6">
    <name type="scientific">Fusarium venenatum</name>
    <dbReference type="NCBI Taxonomy" id="56646"/>
    <lineage>
        <taxon>Eukaryota</taxon>
        <taxon>Fungi</taxon>
        <taxon>Dikarya</taxon>
        <taxon>Ascomycota</taxon>
        <taxon>Pezizomycotina</taxon>
        <taxon>Sordariomycetes</taxon>
        <taxon>Hypocreomycetidae</taxon>
        <taxon>Hypocreales</taxon>
        <taxon>Nectriaceae</taxon>
        <taxon>Fusarium</taxon>
    </lineage>
</organism>
<dbReference type="Pfam" id="PF00400">
    <property type="entry name" value="WD40"/>
    <property type="match status" value="1"/>
</dbReference>
<dbReference type="CDD" id="cd01120">
    <property type="entry name" value="RecA-like_superfamily"/>
    <property type="match status" value="1"/>
</dbReference>
<dbReference type="SUPFAM" id="SSF52540">
    <property type="entry name" value="P-loop containing nucleoside triphosphate hydrolases"/>
    <property type="match status" value="1"/>
</dbReference>
<dbReference type="STRING" id="56646.A0A2L2TKV8"/>
<evidence type="ECO:0000256" key="2">
    <source>
        <dbReference type="PROSITE-ProRule" id="PRU00221"/>
    </source>
</evidence>
<feature type="domain" description="NACHT" evidence="4">
    <location>
        <begin position="383"/>
        <end position="527"/>
    </location>
</feature>
<dbReference type="InterPro" id="IPR001680">
    <property type="entry name" value="WD40_rpt"/>
</dbReference>
<feature type="region of interest" description="Disordered" evidence="3">
    <location>
        <begin position="1"/>
        <end position="53"/>
    </location>
</feature>
<keyword evidence="1" id="KW-0677">Repeat</keyword>
<dbReference type="Pfam" id="PF17100">
    <property type="entry name" value="NACHT_N"/>
    <property type="match status" value="1"/>
</dbReference>
<dbReference type="PANTHER" id="PTHR10039:SF16">
    <property type="entry name" value="GPI INOSITOL-DEACYLASE"/>
    <property type="match status" value="1"/>
</dbReference>
<proteinExistence type="predicted"/>
<sequence>MGIRDFLKLRRKKKGDSESSPSPSSAETAVSNSGTSAQEVQQSNNSQNEPSCQNVPDIVYDIELVTTSQPPTKTLTQGLESSIWIEAYTKLKDEDTKLVARYEKVLEKLIQEDSFDENVIEEAPMDIGKPAQIQRMDKAIQLGLRRTEKEAKLKGRFGDMTRLINIVRPVVDKAVKPSPEAALVWSCFTFGLEVLANPVTEFEAQRSGVEYVISRLDWYVQISESVLSEGKTPVGLQNSLFKNLTSLYKLLLSFVLKSICLYHRSRLLVTMRDLFKYDDWESQVKSIKDNEDAVERDLEQYHDTEFRKGLQAISTTATEIWEDLKKWRDEEKDEKCRTVISKTIPFFTKASLLKQKGGLVPECCDWLFTSEKFQKWKNEPESRVMWISGDAGKGKTMLLCAIAEWFQYSRCVAYFFCKETDERLNNEAAILRGIIYSITEKTPALLKHAQDNIDGLRLDGADGTQALCKTLKSILADPLTSDAIILIDALDECTQNDSDEDEAPGGILSFIAGLATSSPVKWLISSRNTLSAVGIQLGSTSGFLHLSLEDSTYSVSRAVAIFVRKKVAALREYTQIDSESQDRIVNQLILGADETFLWVSLVLSDIRKTLRNKKLQDPVGFIQKQTQEMPKSLDALYWAILRKDISDADSEDGIDVKDVLKVVYLAYRPLTIQELQYLLESPNIRLQKDPNDLKILFNQASAFLTIEDTVVSFVHQSAKDFITKYGSDLEVAILPKDKGCAHRALFYRSMANISDLRENIFDIEHPGTNMDELIRSDSDPLAPVGYSCTHWIYHLLFSNSPVDIEIQEKVYTFLSKHLLRWMEALAWMEELPVGEELLDKVKGWVPSWINDAYRFYVKFCPVVMETPLQVYASALVFAPLTSLIKQANPSPKWITHISGISEAWDPCAVTIEGLDYGFYKLYWHNNHRLVSYMTGRNDDCLMYWSTKIGLCIRQTLASEIFMSLRNHSVSKSGQVLAAFGNKIVHVLDAATGNLQKYDTEFDIDKLALSSNGKYLLATCQSPPHLNMWDMTRQRGDMDYVSWERHEALGGFNTKVAFITETLFVLAFDKTIVVEDVEGKRWHWLKVDHDIKTLTACSGNSARFITSDDVYILQVWDALSGKCLGKFDLRADGKCQQWQVAPDGSMLALTKDAEPDSSELGSKYSIGKRKSLNFELQNSVVKLFYLPPSPPTVPLKIDCGGNVAELAFSNNNKMLASAISEIDEIIIWDTRSGKRLMVLRGHSDFITWLSFSPDSCRIASSTGGFVKIWDIEATEADNVESFENQMCKVKPSAISFSPDGQSLCTIKSSTAPQTWSNKGPEPFTSRTSKPWDHTWTSSIAFSPDSSKFGLFLQNQSIEVWDARNEDCSLICALQAKKLGLSEISFISFSNKGNLMAVNSSDSLAVWSLDQETCISILDSAKVGISLQRDRITRFLKDDHYLISSTDSGCFIISDVDGKYHRTLDGHDSRIWALEVTSQHVISSTYSEVRIWDMRNPEEISLISSIGTRIGPDLRLLNPRNNSLLYTNLGILRLEQSTQESSQPPGKAMESQFRGYGIKYLEGWVTKDGKEILWLPEEYRPIFLDYDVSIWGSMIAIAGTAGLLVIHFSESWEIQPPIGHQRWDWYHQE</sequence>
<keyword evidence="2" id="KW-0853">WD repeat</keyword>
<evidence type="ECO:0000256" key="3">
    <source>
        <dbReference type="SAM" id="MobiDB-lite"/>
    </source>
</evidence>
<dbReference type="Gene3D" id="3.40.50.300">
    <property type="entry name" value="P-loop containing nucleotide triphosphate hydrolases"/>
    <property type="match status" value="1"/>
</dbReference>
<dbReference type="PROSITE" id="PS50082">
    <property type="entry name" value="WD_REPEATS_2"/>
    <property type="match status" value="1"/>
</dbReference>
<dbReference type="SUPFAM" id="SSF50998">
    <property type="entry name" value="Quinoprotein alcohol dehydrogenase-like"/>
    <property type="match status" value="1"/>
</dbReference>
<dbReference type="PROSITE" id="PS50837">
    <property type="entry name" value="NACHT"/>
    <property type="match status" value="1"/>
</dbReference>
<dbReference type="Pfam" id="PF24883">
    <property type="entry name" value="NPHP3_N"/>
    <property type="match status" value="1"/>
</dbReference>
<keyword evidence="6" id="KW-1185">Reference proteome</keyword>
<dbReference type="InterPro" id="IPR015943">
    <property type="entry name" value="WD40/YVTN_repeat-like_dom_sf"/>
</dbReference>
<dbReference type="InterPro" id="IPR056884">
    <property type="entry name" value="NPHP3-like_N"/>
</dbReference>
<accession>A0A2L2TKV8</accession>
<dbReference type="Proteomes" id="UP000245910">
    <property type="component" value="Chromosome III"/>
</dbReference>
<name>A0A2L2TKV8_9HYPO</name>
<feature type="compositionally biased region" description="Low complexity" evidence="3">
    <location>
        <begin position="18"/>
        <end position="53"/>
    </location>
</feature>
<feature type="repeat" description="WD" evidence="2">
    <location>
        <begin position="1238"/>
        <end position="1278"/>
    </location>
</feature>
<dbReference type="InterPro" id="IPR011047">
    <property type="entry name" value="Quinoprotein_ADH-like_sf"/>
</dbReference>
<dbReference type="SUPFAM" id="SSF50978">
    <property type="entry name" value="WD40 repeat-like"/>
    <property type="match status" value="1"/>
</dbReference>
<evidence type="ECO:0000313" key="5">
    <source>
        <dbReference type="EMBL" id="CEI70808.1"/>
    </source>
</evidence>
<evidence type="ECO:0000259" key="4">
    <source>
        <dbReference type="PROSITE" id="PS50837"/>
    </source>
</evidence>